<feature type="non-terminal residue" evidence="1">
    <location>
        <position position="122"/>
    </location>
</feature>
<dbReference type="PANTHER" id="PTHR15615:SF108">
    <property type="entry name" value="PROTEIN CNPPD1"/>
    <property type="match status" value="1"/>
</dbReference>
<reference evidence="1 2" key="1">
    <citation type="submission" date="2014-04" db="EMBL/GenBank/DDBJ databases">
        <title>Evolutionary Origins and Diversification of the Mycorrhizal Mutualists.</title>
        <authorList>
            <consortium name="DOE Joint Genome Institute"/>
            <consortium name="Mycorrhizal Genomics Consortium"/>
            <person name="Kohler A."/>
            <person name="Kuo A."/>
            <person name="Nagy L.G."/>
            <person name="Floudas D."/>
            <person name="Copeland A."/>
            <person name="Barry K.W."/>
            <person name="Cichocki N."/>
            <person name="Veneault-Fourrey C."/>
            <person name="LaButti K."/>
            <person name="Lindquist E.A."/>
            <person name="Lipzen A."/>
            <person name="Lundell T."/>
            <person name="Morin E."/>
            <person name="Murat C."/>
            <person name="Riley R."/>
            <person name="Ohm R."/>
            <person name="Sun H."/>
            <person name="Tunlid A."/>
            <person name="Henrissat B."/>
            <person name="Grigoriev I.V."/>
            <person name="Hibbett D.S."/>
            <person name="Martin F."/>
        </authorList>
    </citation>
    <scope>NUCLEOTIDE SEQUENCE [LARGE SCALE GENOMIC DNA]</scope>
    <source>
        <strain evidence="1 2">Koide BX008</strain>
    </source>
</reference>
<evidence type="ECO:0000313" key="1">
    <source>
        <dbReference type="EMBL" id="KIL55659.1"/>
    </source>
</evidence>
<dbReference type="GO" id="GO:0005634">
    <property type="term" value="C:nucleus"/>
    <property type="evidence" value="ECO:0007669"/>
    <property type="project" value="TreeGrafter"/>
</dbReference>
<protein>
    <submittedName>
        <fullName evidence="1">Uncharacterized protein</fullName>
    </submittedName>
</protein>
<proteinExistence type="predicted"/>
<keyword evidence="2" id="KW-1185">Reference proteome</keyword>
<dbReference type="SUPFAM" id="SSF47954">
    <property type="entry name" value="Cyclin-like"/>
    <property type="match status" value="1"/>
</dbReference>
<dbReference type="CDD" id="cd20557">
    <property type="entry name" value="CYCLIN_ScPCL1-like"/>
    <property type="match status" value="1"/>
</dbReference>
<dbReference type="HOGENOM" id="CLU_084824_1_0_1"/>
<dbReference type="GO" id="GO:0000307">
    <property type="term" value="C:cyclin-dependent protein kinase holoenzyme complex"/>
    <property type="evidence" value="ECO:0007669"/>
    <property type="project" value="TreeGrafter"/>
</dbReference>
<dbReference type="STRING" id="946122.A0A0C2SNU4"/>
<accession>A0A0C2SNU4</accession>
<organism evidence="1 2">
    <name type="scientific">Amanita muscaria (strain Koide BX008)</name>
    <dbReference type="NCBI Taxonomy" id="946122"/>
    <lineage>
        <taxon>Eukaryota</taxon>
        <taxon>Fungi</taxon>
        <taxon>Dikarya</taxon>
        <taxon>Basidiomycota</taxon>
        <taxon>Agaricomycotina</taxon>
        <taxon>Agaricomycetes</taxon>
        <taxon>Agaricomycetidae</taxon>
        <taxon>Agaricales</taxon>
        <taxon>Pluteineae</taxon>
        <taxon>Amanitaceae</taxon>
        <taxon>Amanita</taxon>
    </lineage>
</organism>
<evidence type="ECO:0000313" key="2">
    <source>
        <dbReference type="Proteomes" id="UP000054549"/>
    </source>
</evidence>
<dbReference type="Gene3D" id="1.10.472.10">
    <property type="entry name" value="Cyclin-like"/>
    <property type="match status" value="1"/>
</dbReference>
<dbReference type="GO" id="GO:0016538">
    <property type="term" value="F:cyclin-dependent protein serine/threonine kinase regulator activity"/>
    <property type="evidence" value="ECO:0007669"/>
    <property type="project" value="TreeGrafter"/>
</dbReference>
<dbReference type="PANTHER" id="PTHR15615">
    <property type="match status" value="1"/>
</dbReference>
<dbReference type="InParanoid" id="A0A0C2SNU4"/>
<name>A0A0C2SNU4_AMAMK</name>
<dbReference type="EMBL" id="KN818488">
    <property type="protein sequence ID" value="KIL55659.1"/>
    <property type="molecule type" value="Genomic_DNA"/>
</dbReference>
<dbReference type="InterPro" id="IPR036915">
    <property type="entry name" value="Cyclin-like_sf"/>
</dbReference>
<feature type="non-terminal residue" evidence="1">
    <location>
        <position position="1"/>
    </location>
</feature>
<dbReference type="Proteomes" id="UP000054549">
    <property type="component" value="Unassembled WGS sequence"/>
</dbReference>
<sequence length="122" mass="14087">PFYGHEPIARLCACFITFLFTCPKRPPSSHTQQPKLPHFIAYALHQTKLHPFVVFAGLILLQWLKVLFPSTKGSSGHRLFISAYMIALNVLCDDTYSNKLWMIVAQGLFNLWEINEMEREMC</sequence>
<dbReference type="OrthoDB" id="244495at2759"/>
<gene>
    <name evidence="1" type="ORF">M378DRAFT_57966</name>
</gene>
<dbReference type="InterPro" id="IPR013922">
    <property type="entry name" value="Cyclin_PHO80-like"/>
</dbReference>
<dbReference type="AlphaFoldDB" id="A0A0C2SNU4"/>
<dbReference type="GO" id="GO:0019901">
    <property type="term" value="F:protein kinase binding"/>
    <property type="evidence" value="ECO:0007669"/>
    <property type="project" value="InterPro"/>
</dbReference>